<keyword evidence="1" id="KW-1133">Transmembrane helix</keyword>
<keyword evidence="1" id="KW-0472">Membrane</keyword>
<evidence type="ECO:0000313" key="3">
    <source>
        <dbReference type="Proteomes" id="UP000004459"/>
    </source>
</evidence>
<dbReference type="STRING" id="292800.A4U99_05370"/>
<dbReference type="HOGENOM" id="CLU_075669_1_0_9"/>
<dbReference type="Proteomes" id="UP000004459">
    <property type="component" value="Unassembled WGS sequence"/>
</dbReference>
<gene>
    <name evidence="2" type="ORF">HMPREF0372_03819</name>
</gene>
<keyword evidence="1" id="KW-0812">Transmembrane</keyword>
<evidence type="ECO:0000256" key="1">
    <source>
        <dbReference type="SAM" id="Phobius"/>
    </source>
</evidence>
<dbReference type="Pfam" id="PF06695">
    <property type="entry name" value="Sm_multidrug_ex"/>
    <property type="match status" value="1"/>
</dbReference>
<proteinExistence type="predicted"/>
<dbReference type="InterPro" id="IPR009577">
    <property type="entry name" value="Sm_multidrug_ex"/>
</dbReference>
<organism evidence="2 3">
    <name type="scientific">Flavonifractor plautii ATCC 29863</name>
    <dbReference type="NCBI Taxonomy" id="411475"/>
    <lineage>
        <taxon>Bacteria</taxon>
        <taxon>Bacillati</taxon>
        <taxon>Bacillota</taxon>
        <taxon>Clostridia</taxon>
        <taxon>Eubacteriales</taxon>
        <taxon>Oscillospiraceae</taxon>
        <taxon>Flavonifractor</taxon>
    </lineage>
</organism>
<protein>
    <submittedName>
        <fullName evidence="2">Putative small multi-drug export protein</fullName>
    </submittedName>
</protein>
<dbReference type="PANTHER" id="PTHR36007:SF2">
    <property type="entry name" value="TRANSPORT PROTEIN-RELATED"/>
    <property type="match status" value="1"/>
</dbReference>
<dbReference type="EMBL" id="AGCK01000311">
    <property type="protein sequence ID" value="EHM39298.1"/>
    <property type="molecule type" value="Genomic_DNA"/>
</dbReference>
<name>G9YWA3_FLAPL</name>
<sequence>MFDKPTVSAERNLEFHFFLMLFYPGVWYNTKDFTDEVLQLELFEWMTSTTWGESLLTLLVSMVPVIELRGGVPFGTALGLAPLHALVVCIIGNMLPIPFIIVYIRRIFHWMRRRSPRLNALVDKLEKKAHLKGQKVTKYKYIGLWLFVAIPLPGTGAWTGALIAALLDMPLRKSIPSIFLGVVTAGLIMTFVTGGVVAIFAS</sequence>
<evidence type="ECO:0000313" key="2">
    <source>
        <dbReference type="EMBL" id="EHM39298.1"/>
    </source>
</evidence>
<dbReference type="AlphaFoldDB" id="G9YWA3"/>
<feature type="transmembrane region" description="Helical" evidence="1">
    <location>
        <begin position="83"/>
        <end position="104"/>
    </location>
</feature>
<comment type="caution">
    <text evidence="2">The sequence shown here is derived from an EMBL/GenBank/DDBJ whole genome shotgun (WGS) entry which is preliminary data.</text>
</comment>
<dbReference type="PANTHER" id="PTHR36007">
    <property type="entry name" value="TRANSPORT PROTEIN-RELATED"/>
    <property type="match status" value="1"/>
</dbReference>
<feature type="transmembrane region" description="Helical" evidence="1">
    <location>
        <begin position="12"/>
        <end position="30"/>
    </location>
</feature>
<reference evidence="2 3" key="1">
    <citation type="submission" date="2011-08" db="EMBL/GenBank/DDBJ databases">
        <authorList>
            <person name="Weinstock G."/>
            <person name="Sodergren E."/>
            <person name="Clifton S."/>
            <person name="Fulton L."/>
            <person name="Fulton B."/>
            <person name="Courtney L."/>
            <person name="Fronick C."/>
            <person name="Harrison M."/>
            <person name="Strong C."/>
            <person name="Farmer C."/>
            <person name="Delahaunty K."/>
            <person name="Markovic C."/>
            <person name="Hall O."/>
            <person name="Minx P."/>
            <person name="Tomlinson C."/>
            <person name="Mitreva M."/>
            <person name="Hou S."/>
            <person name="Chen J."/>
            <person name="Wollam A."/>
            <person name="Pepin K.H."/>
            <person name="Johnson M."/>
            <person name="Bhonagiri V."/>
            <person name="Zhang X."/>
            <person name="Suruliraj S."/>
            <person name="Warren W."/>
            <person name="Chinwalla A."/>
            <person name="Mardis E.R."/>
            <person name="Wilson R.K."/>
        </authorList>
    </citation>
    <scope>NUCLEOTIDE SEQUENCE [LARGE SCALE GENOMIC DNA]</scope>
    <source>
        <strain evidence="2 3">ATCC 29863</strain>
    </source>
</reference>
<accession>G9YWA3</accession>
<dbReference type="PATRIC" id="fig|411475.3.peg.3300"/>
<feature type="transmembrane region" description="Helical" evidence="1">
    <location>
        <begin position="142"/>
        <end position="166"/>
    </location>
</feature>
<feature type="transmembrane region" description="Helical" evidence="1">
    <location>
        <begin position="178"/>
        <end position="201"/>
    </location>
</feature>